<dbReference type="GO" id="GO:0000155">
    <property type="term" value="F:phosphorelay sensor kinase activity"/>
    <property type="evidence" value="ECO:0007669"/>
    <property type="project" value="InterPro"/>
</dbReference>
<sequence>MIRPGAHLNNSPTIAGCSKCPQAAPQTFSPSCRQSPRQRDDLTDTNQREHSSRADSLPLANAAEARRRSEARYQTLFDSVDEGICILEVLFDEQQHPVDCCVLEMNPTFEQLTGLSDTEGRTARELAPDMDTFWFDVFGKVALSGEPEHFEHPAPDRGCWFGVRVMRVGEPRSRQVAVFFRDITERKQINDALRERERYFRSMADTAPAMLWVTGTNNQCTFLSRGWYDYTGQTEQEGLGFGWVHAVHPDDRQRARELYLKAAEQREPFKFDYRLRGTDGKYRWAIDSGRPRFDADGNWLGYIGSVIDVHERKESEQALRRADTRKDRFIALLSHELRNPLAPIQLSLDLLDHVPAGSPRASRALEVIERQIGQLTGLVDELLDVTRVTSDKIRLHREVLALDELLKDTVEDHRQLFLERDVALDLELCDEPAPVWGDRHRLCQVVGNLLQNAAKFTDPGGHVVVELSVCAETGRAEICVRDSGVGMDETTLANLFEPFIQADTSLDRSSGGLGLGLALVKGLTELHGGQVGVESEGRGQGARFSIWLPLTDRN</sequence>
<dbReference type="PRINTS" id="PR00344">
    <property type="entry name" value="BCTRLSENSOR"/>
</dbReference>
<evidence type="ECO:0000259" key="9">
    <source>
        <dbReference type="PROSITE" id="PS50113"/>
    </source>
</evidence>
<evidence type="ECO:0000259" key="7">
    <source>
        <dbReference type="PROSITE" id="PS50109"/>
    </source>
</evidence>
<dbReference type="SUPFAM" id="SSF55785">
    <property type="entry name" value="PYP-like sensor domain (PAS domain)"/>
    <property type="match status" value="2"/>
</dbReference>
<dbReference type="PANTHER" id="PTHR43047">
    <property type="entry name" value="TWO-COMPONENT HISTIDINE PROTEIN KINASE"/>
    <property type="match status" value="1"/>
</dbReference>
<evidence type="ECO:0000256" key="4">
    <source>
        <dbReference type="ARBA" id="ARBA00022679"/>
    </source>
</evidence>
<dbReference type="GO" id="GO:0005886">
    <property type="term" value="C:plasma membrane"/>
    <property type="evidence" value="ECO:0007669"/>
    <property type="project" value="TreeGrafter"/>
</dbReference>
<accession>A0A5B8Y8K0</accession>
<dbReference type="EMBL" id="CP041186">
    <property type="protein sequence ID" value="QDG52225.1"/>
    <property type="molecule type" value="Genomic_DNA"/>
</dbReference>
<feature type="domain" description="PAS" evidence="8">
    <location>
        <begin position="196"/>
        <end position="266"/>
    </location>
</feature>
<dbReference type="SMART" id="SM00086">
    <property type="entry name" value="PAC"/>
    <property type="match status" value="1"/>
</dbReference>
<dbReference type="PROSITE" id="PS51257">
    <property type="entry name" value="PROKAR_LIPOPROTEIN"/>
    <property type="match status" value="1"/>
</dbReference>
<dbReference type="Gene3D" id="3.30.450.20">
    <property type="entry name" value="PAS domain"/>
    <property type="match status" value="2"/>
</dbReference>
<evidence type="ECO:0000259" key="8">
    <source>
        <dbReference type="PROSITE" id="PS50112"/>
    </source>
</evidence>
<dbReference type="InterPro" id="IPR003594">
    <property type="entry name" value="HATPase_dom"/>
</dbReference>
<dbReference type="FunFam" id="3.30.450.20:FF:000099">
    <property type="entry name" value="Sensory box sensor histidine kinase"/>
    <property type="match status" value="1"/>
</dbReference>
<dbReference type="InterPro" id="IPR000014">
    <property type="entry name" value="PAS"/>
</dbReference>
<dbReference type="Pfam" id="PF00512">
    <property type="entry name" value="HisKA"/>
    <property type="match status" value="1"/>
</dbReference>
<dbReference type="Pfam" id="PF08447">
    <property type="entry name" value="PAS_3"/>
    <property type="match status" value="1"/>
</dbReference>
<reference evidence="10 11" key="1">
    <citation type="submission" date="2019-06" db="EMBL/GenBank/DDBJ databases">
        <title>Persicimonas caeni gen. nov., sp. nov., a predatory bacterium isolated from solar saltern.</title>
        <authorList>
            <person name="Wang S."/>
        </authorList>
    </citation>
    <scope>NUCLEOTIDE SEQUENCE [LARGE SCALE GENOMIC DNA]</scope>
    <source>
        <strain evidence="10 11">YN101</strain>
    </source>
</reference>
<dbReference type="CDD" id="cd00082">
    <property type="entry name" value="HisKA"/>
    <property type="match status" value="1"/>
</dbReference>
<dbReference type="Gene3D" id="1.10.287.130">
    <property type="match status" value="1"/>
</dbReference>
<dbReference type="GO" id="GO:0009927">
    <property type="term" value="F:histidine phosphotransfer kinase activity"/>
    <property type="evidence" value="ECO:0007669"/>
    <property type="project" value="TreeGrafter"/>
</dbReference>
<name>A0A4Y6PWV1_PERCE</name>
<dbReference type="InterPro" id="IPR001610">
    <property type="entry name" value="PAC"/>
</dbReference>
<dbReference type="SUPFAM" id="SSF55874">
    <property type="entry name" value="ATPase domain of HSP90 chaperone/DNA topoisomerase II/histidine kinase"/>
    <property type="match status" value="1"/>
</dbReference>
<evidence type="ECO:0000256" key="1">
    <source>
        <dbReference type="ARBA" id="ARBA00000085"/>
    </source>
</evidence>
<dbReference type="NCBIfam" id="TIGR00229">
    <property type="entry name" value="sensory_box"/>
    <property type="match status" value="2"/>
</dbReference>
<dbReference type="InterPro" id="IPR005467">
    <property type="entry name" value="His_kinase_dom"/>
</dbReference>
<dbReference type="InterPro" id="IPR035965">
    <property type="entry name" value="PAS-like_dom_sf"/>
</dbReference>
<evidence type="ECO:0000256" key="6">
    <source>
        <dbReference type="SAM" id="MobiDB-lite"/>
    </source>
</evidence>
<keyword evidence="5" id="KW-0418">Kinase</keyword>
<dbReference type="SUPFAM" id="SSF47384">
    <property type="entry name" value="Homodimeric domain of signal transducing histidine kinase"/>
    <property type="match status" value="1"/>
</dbReference>
<dbReference type="SMART" id="SM00388">
    <property type="entry name" value="HisKA"/>
    <property type="match status" value="1"/>
</dbReference>
<comment type="catalytic activity">
    <reaction evidence="1">
        <text>ATP + protein L-histidine = ADP + protein N-phospho-L-histidine.</text>
        <dbReference type="EC" id="2.7.13.3"/>
    </reaction>
</comment>
<evidence type="ECO:0000256" key="3">
    <source>
        <dbReference type="ARBA" id="ARBA00022553"/>
    </source>
</evidence>
<dbReference type="InterPro" id="IPR013655">
    <property type="entry name" value="PAS_fold_3"/>
</dbReference>
<feature type="domain" description="Histidine kinase" evidence="7">
    <location>
        <begin position="332"/>
        <end position="552"/>
    </location>
</feature>
<keyword evidence="3" id="KW-0597">Phosphoprotein</keyword>
<evidence type="ECO:0000256" key="2">
    <source>
        <dbReference type="ARBA" id="ARBA00012438"/>
    </source>
</evidence>
<accession>A0A4Y6PWV1</accession>
<dbReference type="EC" id="2.7.13.3" evidence="2"/>
<dbReference type="SMART" id="SM00091">
    <property type="entry name" value="PAS"/>
    <property type="match status" value="1"/>
</dbReference>
<feature type="compositionally biased region" description="Basic and acidic residues" evidence="6">
    <location>
        <begin position="37"/>
        <end position="53"/>
    </location>
</feature>
<proteinExistence type="predicted"/>
<feature type="region of interest" description="Disordered" evidence="6">
    <location>
        <begin position="28"/>
        <end position="61"/>
    </location>
</feature>
<dbReference type="PROSITE" id="PS50112">
    <property type="entry name" value="PAS"/>
    <property type="match status" value="1"/>
</dbReference>
<gene>
    <name evidence="10" type="ORF">FIV42_16205</name>
</gene>
<keyword evidence="11" id="KW-1185">Reference proteome</keyword>
<dbReference type="PROSITE" id="PS50109">
    <property type="entry name" value="HIS_KIN"/>
    <property type="match status" value="1"/>
</dbReference>
<dbReference type="InterPro" id="IPR003661">
    <property type="entry name" value="HisK_dim/P_dom"/>
</dbReference>
<dbReference type="InterPro" id="IPR036097">
    <property type="entry name" value="HisK_dim/P_sf"/>
</dbReference>
<dbReference type="OrthoDB" id="5392202at2"/>
<dbReference type="Proteomes" id="UP000315995">
    <property type="component" value="Chromosome"/>
</dbReference>
<organism evidence="10 11">
    <name type="scientific">Persicimonas caeni</name>
    <dbReference type="NCBI Taxonomy" id="2292766"/>
    <lineage>
        <taxon>Bacteria</taxon>
        <taxon>Deltaproteobacteria</taxon>
        <taxon>Bradymonadales</taxon>
        <taxon>Bradymonadaceae</taxon>
        <taxon>Persicimonas</taxon>
    </lineage>
</organism>
<dbReference type="Gene3D" id="3.30.565.10">
    <property type="entry name" value="Histidine kinase-like ATPase, C-terminal domain"/>
    <property type="match status" value="1"/>
</dbReference>
<dbReference type="InterPro" id="IPR000700">
    <property type="entry name" value="PAS-assoc_C"/>
</dbReference>
<dbReference type="SMART" id="SM00387">
    <property type="entry name" value="HATPase_c"/>
    <property type="match status" value="1"/>
</dbReference>
<dbReference type="FunFam" id="3.30.565.10:FF:000006">
    <property type="entry name" value="Sensor histidine kinase WalK"/>
    <property type="match status" value="1"/>
</dbReference>
<protein>
    <recommendedName>
        <fullName evidence="2">histidine kinase</fullName>
        <ecNumber evidence="2">2.7.13.3</ecNumber>
    </recommendedName>
</protein>
<keyword evidence="4" id="KW-0808">Transferase</keyword>
<evidence type="ECO:0000313" key="11">
    <source>
        <dbReference type="Proteomes" id="UP000315995"/>
    </source>
</evidence>
<dbReference type="Pfam" id="PF13188">
    <property type="entry name" value="PAS_8"/>
    <property type="match status" value="1"/>
</dbReference>
<dbReference type="CDD" id="cd00130">
    <property type="entry name" value="PAS"/>
    <property type="match status" value="1"/>
</dbReference>
<dbReference type="PROSITE" id="PS50113">
    <property type="entry name" value="PAC"/>
    <property type="match status" value="1"/>
</dbReference>
<dbReference type="InterPro" id="IPR004358">
    <property type="entry name" value="Sig_transdc_His_kin-like_C"/>
</dbReference>
<dbReference type="AlphaFoldDB" id="A0A4Y6PWV1"/>
<evidence type="ECO:0000256" key="5">
    <source>
        <dbReference type="ARBA" id="ARBA00022777"/>
    </source>
</evidence>
<feature type="domain" description="PAC" evidence="9">
    <location>
        <begin position="269"/>
        <end position="321"/>
    </location>
</feature>
<dbReference type="PANTHER" id="PTHR43047:SF72">
    <property type="entry name" value="OSMOSENSING HISTIDINE PROTEIN KINASE SLN1"/>
    <property type="match status" value="1"/>
</dbReference>
<evidence type="ECO:0000313" key="10">
    <source>
        <dbReference type="EMBL" id="QDG52225.1"/>
    </source>
</evidence>
<dbReference type="InterPro" id="IPR036890">
    <property type="entry name" value="HATPase_C_sf"/>
</dbReference>
<dbReference type="Pfam" id="PF02518">
    <property type="entry name" value="HATPase_c"/>
    <property type="match status" value="1"/>
</dbReference>